<dbReference type="Proteomes" id="UP000324222">
    <property type="component" value="Unassembled WGS sequence"/>
</dbReference>
<proteinExistence type="predicted"/>
<name>A0A5B7INK8_PORTR</name>
<evidence type="ECO:0000313" key="2">
    <source>
        <dbReference type="Proteomes" id="UP000324222"/>
    </source>
</evidence>
<comment type="caution">
    <text evidence="1">The sequence shown here is derived from an EMBL/GenBank/DDBJ whole genome shotgun (WGS) entry which is preliminary data.</text>
</comment>
<dbReference type="EMBL" id="VSRR010058116">
    <property type="protein sequence ID" value="MPC81824.1"/>
    <property type="molecule type" value="Genomic_DNA"/>
</dbReference>
<gene>
    <name evidence="1" type="ORF">E2C01_076459</name>
</gene>
<dbReference type="AlphaFoldDB" id="A0A5B7INK8"/>
<organism evidence="1 2">
    <name type="scientific">Portunus trituberculatus</name>
    <name type="common">Swimming crab</name>
    <name type="synonym">Neptunus trituberculatus</name>
    <dbReference type="NCBI Taxonomy" id="210409"/>
    <lineage>
        <taxon>Eukaryota</taxon>
        <taxon>Metazoa</taxon>
        <taxon>Ecdysozoa</taxon>
        <taxon>Arthropoda</taxon>
        <taxon>Crustacea</taxon>
        <taxon>Multicrustacea</taxon>
        <taxon>Malacostraca</taxon>
        <taxon>Eumalacostraca</taxon>
        <taxon>Eucarida</taxon>
        <taxon>Decapoda</taxon>
        <taxon>Pleocyemata</taxon>
        <taxon>Brachyura</taxon>
        <taxon>Eubrachyura</taxon>
        <taxon>Portunoidea</taxon>
        <taxon>Portunidae</taxon>
        <taxon>Portuninae</taxon>
        <taxon>Portunus</taxon>
    </lineage>
</organism>
<sequence length="69" mass="7558">MKSAQVFFCGCRYKAEQVNNKLRFTLRQEKCEAFSSYSAFPRAAGTPAARHAAAVLSATASAAEKRINK</sequence>
<protein>
    <submittedName>
        <fullName evidence="1">Uncharacterized protein</fullName>
    </submittedName>
</protein>
<accession>A0A5B7INK8</accession>
<keyword evidence="2" id="KW-1185">Reference proteome</keyword>
<reference evidence="1 2" key="1">
    <citation type="submission" date="2019-05" db="EMBL/GenBank/DDBJ databases">
        <title>Another draft genome of Portunus trituberculatus and its Hox gene families provides insights of decapod evolution.</title>
        <authorList>
            <person name="Jeong J.-H."/>
            <person name="Song I."/>
            <person name="Kim S."/>
            <person name="Choi T."/>
            <person name="Kim D."/>
            <person name="Ryu S."/>
            <person name="Kim W."/>
        </authorList>
    </citation>
    <scope>NUCLEOTIDE SEQUENCE [LARGE SCALE GENOMIC DNA]</scope>
    <source>
        <tissue evidence="1">Muscle</tissue>
    </source>
</reference>
<evidence type="ECO:0000313" key="1">
    <source>
        <dbReference type="EMBL" id="MPC81824.1"/>
    </source>
</evidence>